<name>A0A017H549_9FUSO</name>
<dbReference type="EMBL" id="AUZI01000021">
    <property type="protein sequence ID" value="KID48786.1"/>
    <property type="molecule type" value="Genomic_DNA"/>
</dbReference>
<sequence length="109" mass="13361">MYSQGETFYYDIEDEEYELSVLSTFLVGEQEYLITEDFDGALHVFIYDEDEDDIFLVEDEEEAAQLIQYWKEEYLDGEDIGDYEEDEYYDREDRYQEDSYNEIEEDDEY</sequence>
<proteinExistence type="predicted"/>
<evidence type="ECO:0000313" key="3">
    <source>
        <dbReference type="Proteomes" id="UP000031184"/>
    </source>
</evidence>
<protein>
    <submittedName>
        <fullName evidence="2">Uncharacterized protein</fullName>
    </submittedName>
</protein>
<dbReference type="RefSeq" id="WP_005952691.1">
    <property type="nucleotide sequence ID" value="NZ_AOJP01000004.1"/>
</dbReference>
<evidence type="ECO:0000256" key="1">
    <source>
        <dbReference type="SAM" id="MobiDB-lite"/>
    </source>
</evidence>
<dbReference type="OrthoDB" id="92857at2"/>
<gene>
    <name evidence="2" type="ORF">C095_08600</name>
</gene>
<dbReference type="PATRIC" id="fig|1226633.4.peg.1736"/>
<accession>A0A017H549</accession>
<dbReference type="Proteomes" id="UP000031184">
    <property type="component" value="Unassembled WGS sequence"/>
</dbReference>
<dbReference type="AlphaFoldDB" id="A0A017H549"/>
<comment type="caution">
    <text evidence="2">The sequence shown here is derived from an EMBL/GenBank/DDBJ whole genome shotgun (WGS) entry which is preliminary data.</text>
</comment>
<evidence type="ECO:0000313" key="2">
    <source>
        <dbReference type="EMBL" id="KID48786.1"/>
    </source>
</evidence>
<feature type="compositionally biased region" description="Acidic residues" evidence="1">
    <location>
        <begin position="78"/>
        <end position="90"/>
    </location>
</feature>
<reference evidence="2 3" key="1">
    <citation type="submission" date="2013-08" db="EMBL/GenBank/DDBJ databases">
        <title>An opportunistic ruminal bacterium that causes liver abscesses in cattle.</title>
        <authorList>
            <person name="Benahmed F.H."/>
            <person name="Rasmussen M."/>
            <person name="Harbottle H."/>
            <person name="Soppet D."/>
            <person name="Nagaraja T.G."/>
            <person name="Davidson M."/>
        </authorList>
    </citation>
    <scope>NUCLEOTIDE SEQUENCE [LARGE SCALE GENOMIC DNA]</scope>
    <source>
        <strain evidence="2 3">B35</strain>
    </source>
</reference>
<organism evidence="2 3">
    <name type="scientific">Fusobacterium necrophorum subsp. funduliforme B35</name>
    <dbReference type="NCBI Taxonomy" id="1226633"/>
    <lineage>
        <taxon>Bacteria</taxon>
        <taxon>Fusobacteriati</taxon>
        <taxon>Fusobacteriota</taxon>
        <taxon>Fusobacteriia</taxon>
        <taxon>Fusobacteriales</taxon>
        <taxon>Fusobacteriaceae</taxon>
        <taxon>Fusobacterium</taxon>
    </lineage>
</organism>
<feature type="compositionally biased region" description="Acidic residues" evidence="1">
    <location>
        <begin position="99"/>
        <end position="109"/>
    </location>
</feature>
<feature type="region of interest" description="Disordered" evidence="1">
    <location>
        <begin position="78"/>
        <end position="109"/>
    </location>
</feature>
<dbReference type="GeneID" id="75075325"/>